<accession>A0ABW0VUG4</accession>
<dbReference type="Proteomes" id="UP001596047">
    <property type="component" value="Unassembled WGS sequence"/>
</dbReference>
<sequence>MLLIAVAVTGIGLAVWQSYELRIAHKKEKLHVSQTAYRGAYFLHTTRGSIDIINKGNKWDDMKTRNSFRVWLSYAHESLDNANSTLNDFPSLVSFQDRTNMNDISYFYSQWWGEAANILSKPGPLTDEDKARISKLSNIISKVDGFYVTLKFNDWDGISTSLAELHEEWKKAIEEQ</sequence>
<reference evidence="2" key="1">
    <citation type="journal article" date="2019" name="Int. J. Syst. Evol. Microbiol.">
        <title>The Global Catalogue of Microorganisms (GCM) 10K type strain sequencing project: providing services to taxonomists for standard genome sequencing and annotation.</title>
        <authorList>
            <consortium name="The Broad Institute Genomics Platform"/>
            <consortium name="The Broad Institute Genome Sequencing Center for Infectious Disease"/>
            <person name="Wu L."/>
            <person name="Ma J."/>
        </authorList>
    </citation>
    <scope>NUCLEOTIDE SEQUENCE [LARGE SCALE GENOMIC DNA]</scope>
    <source>
        <strain evidence="2">CGMCC 1.3240</strain>
    </source>
</reference>
<keyword evidence="2" id="KW-1185">Reference proteome</keyword>
<proteinExistence type="predicted"/>
<evidence type="ECO:0000313" key="2">
    <source>
        <dbReference type="Proteomes" id="UP001596047"/>
    </source>
</evidence>
<dbReference type="RefSeq" id="WP_379187969.1">
    <property type="nucleotide sequence ID" value="NZ_JBHSOW010000035.1"/>
</dbReference>
<name>A0ABW0VUG4_9BACL</name>
<protein>
    <submittedName>
        <fullName evidence="1">Uncharacterized protein</fullName>
    </submittedName>
</protein>
<comment type="caution">
    <text evidence="1">The sequence shown here is derived from an EMBL/GenBank/DDBJ whole genome shotgun (WGS) entry which is preliminary data.</text>
</comment>
<evidence type="ECO:0000313" key="1">
    <source>
        <dbReference type="EMBL" id="MFC5649446.1"/>
    </source>
</evidence>
<gene>
    <name evidence="1" type="ORF">ACFPYJ_09930</name>
</gene>
<dbReference type="EMBL" id="JBHSOW010000035">
    <property type="protein sequence ID" value="MFC5649446.1"/>
    <property type="molecule type" value="Genomic_DNA"/>
</dbReference>
<organism evidence="1 2">
    <name type="scientific">Paenibacillus solisilvae</name>
    <dbReference type="NCBI Taxonomy" id="2486751"/>
    <lineage>
        <taxon>Bacteria</taxon>
        <taxon>Bacillati</taxon>
        <taxon>Bacillota</taxon>
        <taxon>Bacilli</taxon>
        <taxon>Bacillales</taxon>
        <taxon>Paenibacillaceae</taxon>
        <taxon>Paenibacillus</taxon>
    </lineage>
</organism>